<proteinExistence type="predicted"/>
<comment type="caution">
    <text evidence="3">The sequence shown here is derived from an EMBL/GenBank/DDBJ whole genome shotgun (WGS) entry which is preliminary data.</text>
</comment>
<feature type="compositionally biased region" description="Polar residues" evidence="2">
    <location>
        <begin position="1"/>
        <end position="10"/>
    </location>
</feature>
<sequence>MHSRSESNASELRDDLKLDGTSMPSETDIDKSHPVVIGLFGSDNGDDLKNRFFEILCGSNAPTNGAGSSSVQRGQLSIDKCSDRNIQVWKFPSLHEGTWLERAEAFLCVTAHLKACNGNLQGAVYAYGLDDDEDDGSNGAFQLFRSLMGDDTLSKSTIIISSDPGEPTIDLENVPQDIHRTILSRLTRDTCFNLIDQFLEPNLAPTLCEYQREITDKKFMGSTAAGRLFEQKMKDAQMMIERALGHIHGRPLSPSVPFSPISPMPRRRPIAKLSGLASELAQARRHFDELQDAYAALESNCAEQTTQLKESVLELRTRDDSLRVENDSLRAEINALNATLNELRPKPTHNQVVGRDNAVQTDPPPEEKPTRSDMQAEALSLKTQLAESRLAQAKAIKDAANLFEELTKAKSPLMEVQRANAELKKKVGLLEKQAENTTKTIEAKKDEVEKAKSEVTKLQSQLKSAREELEKAQRQLKESAAAKSKLEDERSKAISVSESALKAKENVEKELVVEKARIGVSKNESQKEIDRLKKSIAEKESHIGEIARAAKVWTLASAEAKSLKEELKLLQTCADARQREIQTELCEVRDEYKRATIEWDLERTRLDSSILALTQTGEKTRSDLDRTIEFKDKEAQGYAKRIAELEEWGNQRWDAIGRDCIIA</sequence>
<evidence type="ECO:0000256" key="1">
    <source>
        <dbReference type="SAM" id="Coils"/>
    </source>
</evidence>
<dbReference type="AlphaFoldDB" id="A0A8H7H9N9"/>
<accession>A0A8H7H9N9</accession>
<feature type="region of interest" description="Disordered" evidence="2">
    <location>
        <begin position="1"/>
        <end position="29"/>
    </location>
</feature>
<dbReference type="EMBL" id="JACYCC010000037">
    <property type="protein sequence ID" value="KAF8679921.1"/>
    <property type="molecule type" value="Genomic_DNA"/>
</dbReference>
<name>A0A8H7H9N9_9AGAM</name>
<feature type="coiled-coil region" evidence="1">
    <location>
        <begin position="273"/>
        <end position="307"/>
    </location>
</feature>
<feature type="coiled-coil region" evidence="1">
    <location>
        <begin position="413"/>
        <end position="489"/>
    </location>
</feature>
<evidence type="ECO:0000313" key="4">
    <source>
        <dbReference type="Proteomes" id="UP000650582"/>
    </source>
</evidence>
<feature type="region of interest" description="Disordered" evidence="2">
    <location>
        <begin position="346"/>
        <end position="376"/>
    </location>
</feature>
<organism evidence="3 4">
    <name type="scientific">Rhizoctonia solani</name>
    <dbReference type="NCBI Taxonomy" id="456999"/>
    <lineage>
        <taxon>Eukaryota</taxon>
        <taxon>Fungi</taxon>
        <taxon>Dikarya</taxon>
        <taxon>Basidiomycota</taxon>
        <taxon>Agaricomycotina</taxon>
        <taxon>Agaricomycetes</taxon>
        <taxon>Cantharellales</taxon>
        <taxon>Ceratobasidiaceae</taxon>
        <taxon>Rhizoctonia</taxon>
    </lineage>
</organism>
<reference evidence="3" key="1">
    <citation type="submission" date="2020-09" db="EMBL/GenBank/DDBJ databases">
        <title>Comparative genome analyses of four rice-infecting Rhizoctonia solani isolates reveal extensive enrichment of homogalacturonan modification genes.</title>
        <authorList>
            <person name="Lee D.-Y."/>
            <person name="Jeon J."/>
            <person name="Kim K.-T."/>
            <person name="Cheong K."/>
            <person name="Song H."/>
            <person name="Choi G."/>
            <person name="Ko J."/>
            <person name="Opiyo S.O."/>
            <person name="Zuo S."/>
            <person name="Madhav S."/>
            <person name="Lee Y.-H."/>
            <person name="Wang G.-L."/>
        </authorList>
    </citation>
    <scope>NUCLEOTIDE SEQUENCE</scope>
    <source>
        <strain evidence="3">AG1-IA YN-7</strain>
    </source>
</reference>
<gene>
    <name evidence="3" type="ORF">RHS04_03903</name>
</gene>
<evidence type="ECO:0000313" key="3">
    <source>
        <dbReference type="EMBL" id="KAF8679921.1"/>
    </source>
</evidence>
<protein>
    <submittedName>
        <fullName evidence="3">Uncharacterized protein</fullName>
    </submittedName>
</protein>
<dbReference type="Proteomes" id="UP000650582">
    <property type="component" value="Unassembled WGS sequence"/>
</dbReference>
<evidence type="ECO:0000256" key="2">
    <source>
        <dbReference type="SAM" id="MobiDB-lite"/>
    </source>
</evidence>
<keyword evidence="1" id="KW-0175">Coiled coil</keyword>